<evidence type="ECO:0000256" key="14">
    <source>
        <dbReference type="ARBA" id="ARBA00069556"/>
    </source>
</evidence>
<dbReference type="InterPro" id="IPR012340">
    <property type="entry name" value="NA-bd_OB-fold"/>
</dbReference>
<accession>A0A8J4LVT3</accession>
<dbReference type="GO" id="GO:0017116">
    <property type="term" value="F:single-stranded DNA helicase activity"/>
    <property type="evidence" value="ECO:0007669"/>
    <property type="project" value="TreeGrafter"/>
</dbReference>
<dbReference type="AlphaFoldDB" id="A0A8J4LVT3"/>
<dbReference type="GO" id="GO:0005634">
    <property type="term" value="C:nucleus"/>
    <property type="evidence" value="ECO:0007669"/>
    <property type="project" value="UniProtKB-SubCell"/>
</dbReference>
<protein>
    <recommendedName>
        <fullName evidence="14">Probable DNA helicase MCM8</fullName>
        <ecNumber evidence="3">3.6.4.12</ecNumber>
    </recommendedName>
    <alternativeName>
        <fullName evidence="12">Minichromosome maintenance 8</fullName>
    </alternativeName>
</protein>
<reference evidence="17" key="1">
    <citation type="journal article" date="2021" name="Proc. Natl. Acad. Sci. U.S.A.">
        <title>Three genomes in the algal genus Volvox reveal the fate of a haploid sex-determining region after a transition to homothallism.</title>
        <authorList>
            <person name="Yamamoto K."/>
            <person name="Hamaji T."/>
            <person name="Kawai-Toyooka H."/>
            <person name="Matsuzaki R."/>
            <person name="Takahashi F."/>
            <person name="Nishimura Y."/>
            <person name="Kawachi M."/>
            <person name="Noguchi H."/>
            <person name="Minakuchi Y."/>
            <person name="Umen J.G."/>
            <person name="Toyoda A."/>
            <person name="Nozaki H."/>
        </authorList>
    </citation>
    <scope>NUCLEOTIDE SEQUENCE</scope>
    <source>
        <strain evidence="17">NIES-3785</strain>
    </source>
</reference>
<feature type="region of interest" description="Disordered" evidence="15">
    <location>
        <begin position="287"/>
        <end position="316"/>
    </location>
</feature>
<keyword evidence="9" id="KW-0238">DNA-binding</keyword>
<dbReference type="GO" id="GO:0016787">
    <property type="term" value="F:hydrolase activity"/>
    <property type="evidence" value="ECO:0007669"/>
    <property type="project" value="UniProtKB-KW"/>
</dbReference>
<proteinExistence type="inferred from homology"/>
<comment type="subcellular location">
    <subcellularLocation>
        <location evidence="1">Nucleus</location>
    </subcellularLocation>
</comment>
<sequence length="385" mass="39670">MATTTAHVPDAAPAAWVHYFPPNEYSRSDRRAQLIQDLLTFFVSMGGHTFVEALRPSGFGGGYVLEIDYASLELRSGLVDLPAAIEGSPVEALGCIAVAAHEAAFVHRKGRLLGHHLEGGGRDVPGEPPPAGRIVVRLVNHPASLIHIRQLKSSAIGKLVTLRGTVVRMTPVRPLVTQMDFVCAKCGSSTSQAFTDGVYTLPTKCTGDGCRSRTFTPLRSAARCVDWQKIRLQELLGADKAAEGQVPRSVEVELSGDLVHCAVVGDVVTVVGVVKVMATRDSLGKFASTGAASSSGGGGGPFGGGGGGGGGRGRGGGGSGSSLFLMYLEAVSLTCPRQQLQRSGLQAPALGDAVTGFGGAGALPPGPSGGLPSFITNDLAFVVKF</sequence>
<keyword evidence="8" id="KW-0067">ATP-binding</keyword>
<evidence type="ECO:0000256" key="4">
    <source>
        <dbReference type="ARBA" id="ARBA00022741"/>
    </source>
</evidence>
<dbReference type="SMART" id="SM00350">
    <property type="entry name" value="MCM"/>
    <property type="match status" value="1"/>
</dbReference>
<keyword evidence="10" id="KW-0234">DNA repair</keyword>
<dbReference type="EC" id="3.6.4.12" evidence="3"/>
<comment type="catalytic activity">
    <reaction evidence="13">
        <text>ATP + H2O = ADP + phosphate + H(+)</text>
        <dbReference type="Rhea" id="RHEA:13065"/>
        <dbReference type="ChEBI" id="CHEBI:15377"/>
        <dbReference type="ChEBI" id="CHEBI:15378"/>
        <dbReference type="ChEBI" id="CHEBI:30616"/>
        <dbReference type="ChEBI" id="CHEBI:43474"/>
        <dbReference type="ChEBI" id="CHEBI:456216"/>
        <dbReference type="EC" id="3.6.4.12"/>
    </reaction>
</comment>
<evidence type="ECO:0000256" key="12">
    <source>
        <dbReference type="ARBA" id="ARBA00042306"/>
    </source>
</evidence>
<gene>
    <name evidence="17" type="ORF">Vretimale_15064</name>
</gene>
<feature type="non-terminal residue" evidence="17">
    <location>
        <position position="385"/>
    </location>
</feature>
<dbReference type="Gene3D" id="2.20.28.10">
    <property type="match status" value="1"/>
</dbReference>
<evidence type="ECO:0000256" key="3">
    <source>
        <dbReference type="ARBA" id="ARBA00012551"/>
    </source>
</evidence>
<comment type="caution">
    <text evidence="17">The sequence shown here is derived from an EMBL/GenBank/DDBJ whole genome shotgun (WGS) entry which is preliminary data.</text>
</comment>
<evidence type="ECO:0000256" key="13">
    <source>
        <dbReference type="ARBA" id="ARBA00047995"/>
    </source>
</evidence>
<dbReference type="Gene3D" id="2.40.50.140">
    <property type="entry name" value="Nucleic acid-binding proteins"/>
    <property type="match status" value="1"/>
</dbReference>
<evidence type="ECO:0000256" key="1">
    <source>
        <dbReference type="ARBA" id="ARBA00004123"/>
    </source>
</evidence>
<dbReference type="PANTHER" id="PTHR11630">
    <property type="entry name" value="DNA REPLICATION LICENSING FACTOR MCM FAMILY MEMBER"/>
    <property type="match status" value="1"/>
</dbReference>
<dbReference type="FunFam" id="2.20.28.10:FF:000007">
    <property type="entry name" value="DNA helicase MCM8 isoform X1"/>
    <property type="match status" value="1"/>
</dbReference>
<dbReference type="Proteomes" id="UP000722791">
    <property type="component" value="Unassembled WGS sequence"/>
</dbReference>
<organism evidence="17 18">
    <name type="scientific">Volvox reticuliferus</name>
    <dbReference type="NCBI Taxonomy" id="1737510"/>
    <lineage>
        <taxon>Eukaryota</taxon>
        <taxon>Viridiplantae</taxon>
        <taxon>Chlorophyta</taxon>
        <taxon>core chlorophytes</taxon>
        <taxon>Chlorophyceae</taxon>
        <taxon>CS clade</taxon>
        <taxon>Chlamydomonadales</taxon>
        <taxon>Volvocaceae</taxon>
        <taxon>Volvox</taxon>
    </lineage>
</organism>
<keyword evidence="11" id="KW-0539">Nucleus</keyword>
<evidence type="ECO:0000313" key="18">
    <source>
        <dbReference type="Proteomes" id="UP000722791"/>
    </source>
</evidence>
<evidence type="ECO:0000256" key="6">
    <source>
        <dbReference type="ARBA" id="ARBA00022801"/>
    </source>
</evidence>
<dbReference type="EMBL" id="BNCQ01000039">
    <property type="protein sequence ID" value="GIM11580.1"/>
    <property type="molecule type" value="Genomic_DNA"/>
</dbReference>
<dbReference type="Pfam" id="PF17207">
    <property type="entry name" value="MCM_OB"/>
    <property type="match status" value="1"/>
</dbReference>
<evidence type="ECO:0000313" key="17">
    <source>
        <dbReference type="EMBL" id="GIM11580.1"/>
    </source>
</evidence>
<evidence type="ECO:0000256" key="2">
    <source>
        <dbReference type="ARBA" id="ARBA00008010"/>
    </source>
</evidence>
<evidence type="ECO:0000256" key="8">
    <source>
        <dbReference type="ARBA" id="ARBA00022840"/>
    </source>
</evidence>
<evidence type="ECO:0000256" key="5">
    <source>
        <dbReference type="ARBA" id="ARBA00022763"/>
    </source>
</evidence>
<keyword evidence="6" id="KW-0378">Hydrolase</keyword>
<evidence type="ECO:0000256" key="7">
    <source>
        <dbReference type="ARBA" id="ARBA00022806"/>
    </source>
</evidence>
<dbReference type="InterPro" id="IPR031327">
    <property type="entry name" value="MCM"/>
</dbReference>
<feature type="domain" description="MCM OB" evidence="16">
    <location>
        <begin position="147"/>
        <end position="277"/>
    </location>
</feature>
<keyword evidence="5" id="KW-0227">DNA damage</keyword>
<comment type="similarity">
    <text evidence="2">Belongs to the MCM family.</text>
</comment>
<dbReference type="SUPFAM" id="SSF50249">
    <property type="entry name" value="Nucleic acid-binding proteins"/>
    <property type="match status" value="1"/>
</dbReference>
<dbReference type="PANTHER" id="PTHR11630:SF47">
    <property type="entry name" value="DNA HELICASE MCM8"/>
    <property type="match status" value="1"/>
</dbReference>
<evidence type="ECO:0000256" key="11">
    <source>
        <dbReference type="ARBA" id="ARBA00023242"/>
    </source>
</evidence>
<evidence type="ECO:0000259" key="16">
    <source>
        <dbReference type="Pfam" id="PF17207"/>
    </source>
</evidence>
<feature type="compositionally biased region" description="Gly residues" evidence="15">
    <location>
        <begin position="295"/>
        <end position="316"/>
    </location>
</feature>
<evidence type="ECO:0000256" key="15">
    <source>
        <dbReference type="SAM" id="MobiDB-lite"/>
    </source>
</evidence>
<dbReference type="InterPro" id="IPR033762">
    <property type="entry name" value="MCM_OB"/>
</dbReference>
<dbReference type="GO" id="GO:0042555">
    <property type="term" value="C:MCM complex"/>
    <property type="evidence" value="ECO:0007669"/>
    <property type="project" value="TreeGrafter"/>
</dbReference>
<keyword evidence="4" id="KW-0547">Nucleotide-binding</keyword>
<dbReference type="GO" id="GO:0003697">
    <property type="term" value="F:single-stranded DNA binding"/>
    <property type="evidence" value="ECO:0007669"/>
    <property type="project" value="TreeGrafter"/>
</dbReference>
<dbReference type="GO" id="GO:0005524">
    <property type="term" value="F:ATP binding"/>
    <property type="evidence" value="ECO:0007669"/>
    <property type="project" value="UniProtKB-KW"/>
</dbReference>
<evidence type="ECO:0000256" key="10">
    <source>
        <dbReference type="ARBA" id="ARBA00023204"/>
    </source>
</evidence>
<keyword evidence="7" id="KW-0347">Helicase</keyword>
<dbReference type="GO" id="GO:0000724">
    <property type="term" value="P:double-strand break repair via homologous recombination"/>
    <property type="evidence" value="ECO:0007669"/>
    <property type="project" value="UniProtKB-ARBA"/>
</dbReference>
<evidence type="ECO:0000256" key="9">
    <source>
        <dbReference type="ARBA" id="ARBA00023125"/>
    </source>
</evidence>
<name>A0A8J4LVT3_9CHLO</name>